<evidence type="ECO:0000313" key="2">
    <source>
        <dbReference type="EMBL" id="MCJ8500588.1"/>
    </source>
</evidence>
<reference evidence="2" key="1">
    <citation type="submission" date="2022-04" db="EMBL/GenBank/DDBJ databases">
        <title>Desulfatitalea alkaliphila sp. nov., a novel anaerobic sulfate-reducing bacterium isolated from terrestrial mud volcano, Taman Peninsula, Russia.</title>
        <authorList>
            <person name="Khomyakova M.A."/>
            <person name="Merkel A.Y."/>
            <person name="Slobodkin A.I."/>
        </authorList>
    </citation>
    <scope>NUCLEOTIDE SEQUENCE</scope>
    <source>
        <strain evidence="2">M08but</strain>
    </source>
</reference>
<dbReference type="EMBL" id="JALJRB010000007">
    <property type="protein sequence ID" value="MCJ8500588.1"/>
    <property type="molecule type" value="Genomic_DNA"/>
</dbReference>
<dbReference type="AlphaFoldDB" id="A0AA41R7V0"/>
<protein>
    <submittedName>
        <fullName evidence="2">Tetratricopeptide repeat protein</fullName>
    </submittedName>
</protein>
<organism evidence="2 3">
    <name type="scientific">Desulfatitalea alkaliphila</name>
    <dbReference type="NCBI Taxonomy" id="2929485"/>
    <lineage>
        <taxon>Bacteria</taxon>
        <taxon>Pseudomonadati</taxon>
        <taxon>Thermodesulfobacteriota</taxon>
        <taxon>Desulfobacteria</taxon>
        <taxon>Desulfobacterales</taxon>
        <taxon>Desulfosarcinaceae</taxon>
        <taxon>Desulfatitalea</taxon>
    </lineage>
</organism>
<gene>
    <name evidence="2" type="ORF">MRX98_08390</name>
</gene>
<feature type="signal peptide" evidence="1">
    <location>
        <begin position="1"/>
        <end position="25"/>
    </location>
</feature>
<dbReference type="InterPro" id="IPR011990">
    <property type="entry name" value="TPR-like_helical_dom_sf"/>
</dbReference>
<keyword evidence="1" id="KW-0732">Signal</keyword>
<dbReference type="SUPFAM" id="SSF48452">
    <property type="entry name" value="TPR-like"/>
    <property type="match status" value="1"/>
</dbReference>
<comment type="caution">
    <text evidence="2">The sequence shown here is derived from an EMBL/GenBank/DDBJ whole genome shotgun (WGS) entry which is preliminary data.</text>
</comment>
<keyword evidence="3" id="KW-1185">Reference proteome</keyword>
<evidence type="ECO:0000313" key="3">
    <source>
        <dbReference type="Proteomes" id="UP001165427"/>
    </source>
</evidence>
<feature type="chain" id="PRO_5041263348" evidence="1">
    <location>
        <begin position="26"/>
        <end position="314"/>
    </location>
</feature>
<sequence length="314" mass="34822">MKHRLLLAALLLGLCLPIPASVLHAAERIIDSRQQLAFAEHLFNQGQYRRAAEEYIRYTFFFPGDPDLDRVRLKAAEAHLLAGDGGSALQVLRPLTEREPLDAAAVDAYLLTAECHLQRNDPNQAVLQLNNLILLTDDPSVKDRAHLRIGWIHIEQLDWQGGRRALARITEPGRQRHQVDRIVSALDTADHLPGKNPSLAGALSILPGAGQLYVGRYQDALSAFLVNGGLFWAAYESFDNDLNVLGGLLTVVGIGFYTGNIYSAISSAHKYNRAVEEGFVDHLKHQVIWGSGLDDAHRRHTAGNGLRVRWQIPF</sequence>
<name>A0AA41R7V0_9BACT</name>
<dbReference type="Proteomes" id="UP001165427">
    <property type="component" value="Unassembled WGS sequence"/>
</dbReference>
<dbReference type="Gene3D" id="1.25.40.10">
    <property type="entry name" value="Tetratricopeptide repeat domain"/>
    <property type="match status" value="1"/>
</dbReference>
<dbReference type="RefSeq" id="WP_246905402.1">
    <property type="nucleotide sequence ID" value="NZ_JALJRB010000007.1"/>
</dbReference>
<evidence type="ECO:0000256" key="1">
    <source>
        <dbReference type="SAM" id="SignalP"/>
    </source>
</evidence>
<proteinExistence type="predicted"/>
<accession>A0AA41R7V0</accession>